<dbReference type="InterPro" id="IPR011991">
    <property type="entry name" value="ArsR-like_HTH"/>
</dbReference>
<dbReference type="KEGG" id="stcm:SCMC78_22210"/>
<dbReference type="AlphaFoldDB" id="A0AB33K9U8"/>
<dbReference type="InterPro" id="IPR036388">
    <property type="entry name" value="WH-like_DNA-bd_sf"/>
</dbReference>
<evidence type="ECO:0000256" key="1">
    <source>
        <dbReference type="ARBA" id="ARBA00023015"/>
    </source>
</evidence>
<dbReference type="EMBL" id="AP035884">
    <property type="protein sequence ID" value="BFP52414.1"/>
    <property type="molecule type" value="Genomic_DNA"/>
</dbReference>
<reference evidence="5" key="1">
    <citation type="submission" date="2024-07" db="EMBL/GenBank/DDBJ databases">
        <title>Complete genome sequences of cellulolytic bacteria, Kitasatospora sp. CMC57 and Streptomyces sp. CMC78, isolated from Japanese agricultural soil.</title>
        <authorList>
            <person name="Hashimoto T."/>
            <person name="Ito M."/>
            <person name="Iwamoto M."/>
            <person name="Fukahori D."/>
            <person name="Shoda T."/>
            <person name="Sakoda M."/>
            <person name="Morohoshi T."/>
            <person name="Mitsuboshi M."/>
            <person name="Nishizawa T."/>
        </authorList>
    </citation>
    <scope>NUCLEOTIDE SEQUENCE</scope>
    <source>
        <strain evidence="5">CMC78</strain>
    </source>
</reference>
<evidence type="ECO:0000259" key="4">
    <source>
        <dbReference type="SMART" id="SM00418"/>
    </source>
</evidence>
<keyword evidence="3" id="KW-0804">Transcription</keyword>
<organism evidence="5">
    <name type="scientific">Streptomyces sp. CMC78</name>
    <dbReference type="NCBI Taxonomy" id="3231512"/>
    <lineage>
        <taxon>Bacteria</taxon>
        <taxon>Bacillati</taxon>
        <taxon>Actinomycetota</taxon>
        <taxon>Actinomycetes</taxon>
        <taxon>Kitasatosporales</taxon>
        <taxon>Streptomycetaceae</taxon>
        <taxon>Streptomyces</taxon>
    </lineage>
</organism>
<dbReference type="InterPro" id="IPR001845">
    <property type="entry name" value="HTH_ArsR_DNA-bd_dom"/>
</dbReference>
<accession>A0AB33K9U8</accession>
<dbReference type="CDD" id="cd00090">
    <property type="entry name" value="HTH_ARSR"/>
    <property type="match status" value="1"/>
</dbReference>
<dbReference type="PANTHER" id="PTHR43132:SF6">
    <property type="entry name" value="HTH-TYPE TRANSCRIPTIONAL REPRESSOR CZRA"/>
    <property type="match status" value="1"/>
</dbReference>
<feature type="domain" description="HTH arsR-type" evidence="4">
    <location>
        <begin position="257"/>
        <end position="332"/>
    </location>
</feature>
<dbReference type="GO" id="GO:0003700">
    <property type="term" value="F:DNA-binding transcription factor activity"/>
    <property type="evidence" value="ECO:0007669"/>
    <property type="project" value="InterPro"/>
</dbReference>
<dbReference type="InterPro" id="IPR051011">
    <property type="entry name" value="Metal_resp_trans_reg"/>
</dbReference>
<dbReference type="PANTHER" id="PTHR43132">
    <property type="entry name" value="ARSENICAL RESISTANCE OPERON REPRESSOR ARSR-RELATED"/>
    <property type="match status" value="1"/>
</dbReference>
<dbReference type="InterPro" id="IPR036390">
    <property type="entry name" value="WH_DNA-bd_sf"/>
</dbReference>
<keyword evidence="2" id="KW-0238">DNA-binding</keyword>
<sequence>MAVGRVGWWQVGADTLANSRFVVSPLAEAVASLMVLERAAAAHPGERAWLEAHLPAYRRRTAEEPVSALVVRSALAPRWTADFLVPAPVPAPPGRPPSSFAEELARIRATPSARARADLAGTLGGPLPAALDRDDLAERAADLVEWVWTHTVLPDWPRRRRILEADVIARAAQLGRGGWAEALNGMRPGVRWLGDGRLQINTHDNPPRELESAQLLFIPVTPYRCWVCWDIPYRYGLVYPCSGALAETGRGPVPAPAALGALIGPARAAVLVLLASPLSTTQLVALTGQGLGSVGRHLRILLDAGLVRRRRAGRSVLYFRTEAGDVVVRGAR</sequence>
<dbReference type="Pfam" id="PF01022">
    <property type="entry name" value="HTH_5"/>
    <property type="match status" value="1"/>
</dbReference>
<protein>
    <submittedName>
        <fullName evidence="5">Winged helix-turn-helix domain-containing protein</fullName>
    </submittedName>
</protein>
<keyword evidence="1" id="KW-0805">Transcription regulation</keyword>
<evidence type="ECO:0000256" key="3">
    <source>
        <dbReference type="ARBA" id="ARBA00023163"/>
    </source>
</evidence>
<evidence type="ECO:0000256" key="2">
    <source>
        <dbReference type="ARBA" id="ARBA00023125"/>
    </source>
</evidence>
<dbReference type="Gene3D" id="1.10.10.10">
    <property type="entry name" value="Winged helix-like DNA-binding domain superfamily/Winged helix DNA-binding domain"/>
    <property type="match status" value="1"/>
</dbReference>
<proteinExistence type="predicted"/>
<evidence type="ECO:0000313" key="5">
    <source>
        <dbReference type="EMBL" id="BFP52414.1"/>
    </source>
</evidence>
<dbReference type="SMART" id="SM00418">
    <property type="entry name" value="HTH_ARSR"/>
    <property type="match status" value="1"/>
</dbReference>
<dbReference type="GO" id="GO:0003677">
    <property type="term" value="F:DNA binding"/>
    <property type="evidence" value="ECO:0007669"/>
    <property type="project" value="UniProtKB-KW"/>
</dbReference>
<dbReference type="SUPFAM" id="SSF46785">
    <property type="entry name" value="Winged helix' DNA-binding domain"/>
    <property type="match status" value="1"/>
</dbReference>
<gene>
    <name evidence="5" type="ORF">SCMC78_22210</name>
</gene>
<name>A0AB33K9U8_9ACTN</name>